<keyword evidence="4" id="KW-1185">Reference proteome</keyword>
<organism evidence="3 4">
    <name type="scientific">Zopfia rhizophila CBS 207.26</name>
    <dbReference type="NCBI Taxonomy" id="1314779"/>
    <lineage>
        <taxon>Eukaryota</taxon>
        <taxon>Fungi</taxon>
        <taxon>Dikarya</taxon>
        <taxon>Ascomycota</taxon>
        <taxon>Pezizomycotina</taxon>
        <taxon>Dothideomycetes</taxon>
        <taxon>Dothideomycetes incertae sedis</taxon>
        <taxon>Zopfiaceae</taxon>
        <taxon>Zopfia</taxon>
    </lineage>
</organism>
<feature type="region of interest" description="C-terminal hotdog fold" evidence="1">
    <location>
        <begin position="81"/>
        <end position="228"/>
    </location>
</feature>
<name>A0A6A6DY10_9PEZI</name>
<feature type="domain" description="PKS/mFAS DH" evidence="2">
    <location>
        <begin position="1"/>
        <end position="228"/>
    </location>
</feature>
<dbReference type="SUPFAM" id="SSF53335">
    <property type="entry name" value="S-adenosyl-L-methionine-dependent methyltransferases"/>
    <property type="match status" value="1"/>
</dbReference>
<evidence type="ECO:0000313" key="3">
    <source>
        <dbReference type="EMBL" id="KAF2183252.1"/>
    </source>
</evidence>
<evidence type="ECO:0000259" key="2">
    <source>
        <dbReference type="PROSITE" id="PS52019"/>
    </source>
</evidence>
<dbReference type="InterPro" id="IPR049900">
    <property type="entry name" value="PKS_mFAS_DH"/>
</dbReference>
<dbReference type="InterPro" id="IPR029063">
    <property type="entry name" value="SAM-dependent_MTases_sf"/>
</dbReference>
<dbReference type="Proteomes" id="UP000800200">
    <property type="component" value="Unassembled WGS sequence"/>
</dbReference>
<dbReference type="GO" id="GO:0006633">
    <property type="term" value="P:fatty acid biosynthetic process"/>
    <property type="evidence" value="ECO:0007669"/>
    <property type="project" value="TreeGrafter"/>
</dbReference>
<dbReference type="Gene3D" id="3.10.129.110">
    <property type="entry name" value="Polyketide synthase dehydratase"/>
    <property type="match status" value="1"/>
</dbReference>
<proteinExistence type="predicted"/>
<dbReference type="InterPro" id="IPR049551">
    <property type="entry name" value="PKS_DH_C"/>
</dbReference>
<dbReference type="Pfam" id="PF14765">
    <property type="entry name" value="PS-DH"/>
    <property type="match status" value="1"/>
</dbReference>
<dbReference type="GO" id="GO:0044550">
    <property type="term" value="P:secondary metabolite biosynthetic process"/>
    <property type="evidence" value="ECO:0007669"/>
    <property type="project" value="TreeGrafter"/>
</dbReference>
<comment type="caution">
    <text evidence="1">Lacks conserved residue(s) required for the propagation of feature annotation.</text>
</comment>
<dbReference type="OrthoDB" id="329835at2759"/>
<dbReference type="PANTHER" id="PTHR43775:SF28">
    <property type="entry name" value="SYNTHASE, PUTATIVE-RELATED"/>
    <property type="match status" value="1"/>
</dbReference>
<evidence type="ECO:0000313" key="4">
    <source>
        <dbReference type="Proteomes" id="UP000800200"/>
    </source>
</evidence>
<accession>A0A6A6DY10</accession>
<evidence type="ECO:0000256" key="1">
    <source>
        <dbReference type="PROSITE-ProRule" id="PRU01363"/>
    </source>
</evidence>
<dbReference type="EMBL" id="ML994644">
    <property type="protein sequence ID" value="KAF2183252.1"/>
    <property type="molecule type" value="Genomic_DNA"/>
</dbReference>
<protein>
    <recommendedName>
        <fullName evidence="2">PKS/mFAS DH domain-containing protein</fullName>
    </recommendedName>
</protein>
<feature type="region of interest" description="N-terminal hotdog fold" evidence="1">
    <location>
        <begin position="1"/>
        <end position="71"/>
    </location>
</feature>
<gene>
    <name evidence="3" type="ORF">K469DRAFT_786873</name>
</gene>
<dbReference type="PROSITE" id="PS52019">
    <property type="entry name" value="PKS_MFAS_DH"/>
    <property type="match status" value="1"/>
</dbReference>
<sequence length="258" mass="28007">MGKAYSLRHVVAHIALVPTDVKPTEMVTNLRPHRLTDLSNSEWWDFSISSYTGSAWIKHCHGQVKSEQTTLSDSKSMDALPRTIPETKWYKFTEALGLNYGPQFQGLTGISSSVTTKEARGQIALPENQPDAPFLSHPCSLDSSFRILLVALTNGCTESFGPCATDQLELLLQNGVLAEMYNTTGMGFGPFVCALYNKKSSLRILEIGAGTGGATGTILSDLLPAGFQGNPLYSVYIFTDISAGFFPQTTEKLGMLPT</sequence>
<dbReference type="InterPro" id="IPR050091">
    <property type="entry name" value="PKS_NRPS_Biosynth_Enz"/>
</dbReference>
<reference evidence="3" key="1">
    <citation type="journal article" date="2020" name="Stud. Mycol.">
        <title>101 Dothideomycetes genomes: a test case for predicting lifestyles and emergence of pathogens.</title>
        <authorList>
            <person name="Haridas S."/>
            <person name="Albert R."/>
            <person name="Binder M."/>
            <person name="Bloem J."/>
            <person name="Labutti K."/>
            <person name="Salamov A."/>
            <person name="Andreopoulos B."/>
            <person name="Baker S."/>
            <person name="Barry K."/>
            <person name="Bills G."/>
            <person name="Bluhm B."/>
            <person name="Cannon C."/>
            <person name="Castanera R."/>
            <person name="Culley D."/>
            <person name="Daum C."/>
            <person name="Ezra D."/>
            <person name="Gonzalez J."/>
            <person name="Henrissat B."/>
            <person name="Kuo A."/>
            <person name="Liang C."/>
            <person name="Lipzen A."/>
            <person name="Lutzoni F."/>
            <person name="Magnuson J."/>
            <person name="Mondo S."/>
            <person name="Nolan M."/>
            <person name="Ohm R."/>
            <person name="Pangilinan J."/>
            <person name="Park H.-J."/>
            <person name="Ramirez L."/>
            <person name="Alfaro M."/>
            <person name="Sun H."/>
            <person name="Tritt A."/>
            <person name="Yoshinaga Y."/>
            <person name="Zwiers L.-H."/>
            <person name="Turgeon B."/>
            <person name="Goodwin S."/>
            <person name="Spatafora J."/>
            <person name="Crous P."/>
            <person name="Grigoriev I."/>
        </authorList>
    </citation>
    <scope>NUCLEOTIDE SEQUENCE</scope>
    <source>
        <strain evidence="3">CBS 207.26</strain>
    </source>
</reference>
<dbReference type="AlphaFoldDB" id="A0A6A6DY10"/>
<dbReference type="InterPro" id="IPR042104">
    <property type="entry name" value="PKS_dehydratase_sf"/>
</dbReference>
<dbReference type="GO" id="GO:0004312">
    <property type="term" value="F:fatty acid synthase activity"/>
    <property type="evidence" value="ECO:0007669"/>
    <property type="project" value="TreeGrafter"/>
</dbReference>
<dbReference type="PANTHER" id="PTHR43775">
    <property type="entry name" value="FATTY ACID SYNTHASE"/>
    <property type="match status" value="1"/>
</dbReference>